<evidence type="ECO:0000313" key="1">
    <source>
        <dbReference type="EMBL" id="CCC90860.1"/>
    </source>
</evidence>
<dbReference type="AlphaFoldDB" id="G0UNA0"/>
<protein>
    <submittedName>
        <fullName evidence="1">Uncharacterized protein</fullName>
    </submittedName>
</protein>
<organism evidence="1">
    <name type="scientific">Trypanosoma congolense (strain IL3000)</name>
    <dbReference type="NCBI Taxonomy" id="1068625"/>
    <lineage>
        <taxon>Eukaryota</taxon>
        <taxon>Discoba</taxon>
        <taxon>Euglenozoa</taxon>
        <taxon>Kinetoplastea</taxon>
        <taxon>Metakinetoplastina</taxon>
        <taxon>Trypanosomatida</taxon>
        <taxon>Trypanosomatidae</taxon>
        <taxon>Trypanosoma</taxon>
        <taxon>Nannomonas</taxon>
    </lineage>
</organism>
<proteinExistence type="predicted"/>
<sequence>MRAYFIFIFHVRLSPHTRVRLGGDGGSPCSLCSQSLTSSKQTLITIQTPTAKRASLLHKQTLPYAGMSKKETPSSYFSSQSSVVSGDVRIGKDARDTKSTS</sequence>
<accession>G0UNA0</accession>
<dbReference type="EMBL" id="HE575319">
    <property type="protein sequence ID" value="CCC90860.1"/>
    <property type="molecule type" value="Genomic_DNA"/>
</dbReference>
<reference evidence="1" key="1">
    <citation type="journal article" date="2012" name="Proc. Natl. Acad. Sci. U.S.A.">
        <title>Antigenic diversity is generated by distinct evolutionary mechanisms in African trypanosome species.</title>
        <authorList>
            <person name="Jackson A.P."/>
            <person name="Berry A."/>
            <person name="Aslett M."/>
            <person name="Allison H.C."/>
            <person name="Burton P."/>
            <person name="Vavrova-Anderson J."/>
            <person name="Brown R."/>
            <person name="Browne H."/>
            <person name="Corton N."/>
            <person name="Hauser H."/>
            <person name="Gamble J."/>
            <person name="Gilderthorp R."/>
            <person name="Marcello L."/>
            <person name="McQuillan J."/>
            <person name="Otto T.D."/>
            <person name="Quail M.A."/>
            <person name="Sanders M.J."/>
            <person name="van Tonder A."/>
            <person name="Ginger M.L."/>
            <person name="Field M.C."/>
            <person name="Barry J.D."/>
            <person name="Hertz-Fowler C."/>
            <person name="Berriman M."/>
        </authorList>
    </citation>
    <scope>NUCLEOTIDE SEQUENCE</scope>
    <source>
        <strain evidence="1">IL3000</strain>
    </source>
</reference>
<name>G0UNA0_TRYCI</name>
<gene>
    <name evidence="1" type="ORF">TCIL3000_6_920</name>
</gene>